<dbReference type="Proteomes" id="UP000249915">
    <property type="component" value="Unassembled WGS sequence"/>
</dbReference>
<dbReference type="Gene3D" id="3.30.750.24">
    <property type="entry name" value="STAS domain"/>
    <property type="match status" value="1"/>
</dbReference>
<name>A0A2V4AR10_9PSEU</name>
<dbReference type="Pfam" id="PF14417">
    <property type="entry name" value="MEDS"/>
    <property type="match status" value="1"/>
</dbReference>
<dbReference type="EMBL" id="MASW01000005">
    <property type="protein sequence ID" value="PXY22983.1"/>
    <property type="molecule type" value="Genomic_DNA"/>
</dbReference>
<protein>
    <recommendedName>
        <fullName evidence="1">MEDS domain-containing protein</fullName>
    </recommendedName>
</protein>
<dbReference type="SUPFAM" id="SSF52091">
    <property type="entry name" value="SpoIIaa-like"/>
    <property type="match status" value="1"/>
</dbReference>
<proteinExistence type="predicted"/>
<dbReference type="AlphaFoldDB" id="A0A2V4AR10"/>
<dbReference type="InterPro" id="IPR036513">
    <property type="entry name" value="STAS_dom_sf"/>
</dbReference>
<evidence type="ECO:0000313" key="3">
    <source>
        <dbReference type="Proteomes" id="UP000249915"/>
    </source>
</evidence>
<dbReference type="InterPro" id="IPR025847">
    <property type="entry name" value="MEDS_domain"/>
</dbReference>
<comment type="caution">
    <text evidence="2">The sequence shown here is derived from an EMBL/GenBank/DDBJ whole genome shotgun (WGS) entry which is preliminary data.</text>
</comment>
<sequence>MRGLGVHDHVCWCFDTRAEFRARAAEFLADGLRAGQRVLYIAGGEPGALAAELRQVRGWDDALTSGAAGVASVEGTYTARAVVDPAQQVVTYAQLTEQALAEGFRGLRLAADATSLVRTADQVEAFARYEHLVDSYMASAPLSALCAYDRTELGQARIEQIACMHPIANSGAAAFRVHAGGRPGCAATVSGNVDAASVKLWTHALRWARPRPDSDDRLVLDAAGLEFISHRGLLELAEYARQRGGSVVLHDGPSSAARLTEVLGLSGVRVDPVRRRPRDGLRRAPDSERTR</sequence>
<reference evidence="2 3" key="1">
    <citation type="submission" date="2016-07" db="EMBL/GenBank/DDBJ databases">
        <title>Draft genome sequence of Prauserella muralis DSM 45305, isolated from a mould-covered wall in an indoor environment.</title>
        <authorList>
            <person name="Ruckert C."/>
            <person name="Albersmeier A."/>
            <person name="Jiang C.-L."/>
            <person name="Jiang Y."/>
            <person name="Kalinowski J."/>
            <person name="Schneider O."/>
            <person name="Winkler A."/>
            <person name="Zotchev S.B."/>
        </authorList>
    </citation>
    <scope>NUCLEOTIDE SEQUENCE [LARGE SCALE GENOMIC DNA]</scope>
    <source>
        <strain evidence="2 3">DSM 45305</strain>
    </source>
</reference>
<keyword evidence="3" id="KW-1185">Reference proteome</keyword>
<evidence type="ECO:0000313" key="2">
    <source>
        <dbReference type="EMBL" id="PXY22983.1"/>
    </source>
</evidence>
<evidence type="ECO:0000259" key="1">
    <source>
        <dbReference type="Pfam" id="PF14417"/>
    </source>
</evidence>
<organism evidence="2 3">
    <name type="scientific">Prauserella muralis</name>
    <dbReference type="NCBI Taxonomy" id="588067"/>
    <lineage>
        <taxon>Bacteria</taxon>
        <taxon>Bacillati</taxon>
        <taxon>Actinomycetota</taxon>
        <taxon>Actinomycetes</taxon>
        <taxon>Pseudonocardiales</taxon>
        <taxon>Pseudonocardiaceae</taxon>
        <taxon>Prauserella</taxon>
    </lineage>
</organism>
<accession>A0A2V4AR10</accession>
<feature type="domain" description="MEDS" evidence="1">
    <location>
        <begin position="8"/>
        <end position="166"/>
    </location>
</feature>
<gene>
    <name evidence="2" type="ORF">BAY60_23310</name>
</gene>